<comment type="caution">
    <text evidence="1">The sequence shown here is derived from an EMBL/GenBank/DDBJ whole genome shotgun (WGS) entry which is preliminary data.</text>
</comment>
<evidence type="ECO:0000313" key="2">
    <source>
        <dbReference type="Proteomes" id="UP000808349"/>
    </source>
</evidence>
<organism evidence="1 2">
    <name type="scientific">Candidatus Defluviibacterium haderslevense</name>
    <dbReference type="NCBI Taxonomy" id="2981993"/>
    <lineage>
        <taxon>Bacteria</taxon>
        <taxon>Pseudomonadati</taxon>
        <taxon>Bacteroidota</taxon>
        <taxon>Saprospiria</taxon>
        <taxon>Saprospirales</taxon>
        <taxon>Saprospiraceae</taxon>
        <taxon>Candidatus Defluviibacterium</taxon>
    </lineage>
</organism>
<gene>
    <name evidence="1" type="ORF">IPO85_02180</name>
</gene>
<dbReference type="AlphaFoldDB" id="A0A9D7S702"/>
<reference evidence="1 2" key="1">
    <citation type="submission" date="2020-10" db="EMBL/GenBank/DDBJ databases">
        <title>Connecting structure to function with the recovery of over 1000 high-quality activated sludge metagenome-assembled genomes encoding full-length rRNA genes using long-read sequencing.</title>
        <authorList>
            <person name="Singleton C.M."/>
            <person name="Petriglieri F."/>
            <person name="Kristensen J.M."/>
            <person name="Kirkegaard R.H."/>
            <person name="Michaelsen T.Y."/>
            <person name="Andersen M.H."/>
            <person name="Karst S.M."/>
            <person name="Dueholm M.S."/>
            <person name="Nielsen P.H."/>
            <person name="Albertsen M."/>
        </authorList>
    </citation>
    <scope>NUCLEOTIDE SEQUENCE [LARGE SCALE GENOMIC DNA]</scope>
    <source>
        <strain evidence="1">Ribe_18-Q3-R11-54_BAT3C.373</strain>
    </source>
</reference>
<accession>A0A9D7S702</accession>
<protein>
    <submittedName>
        <fullName evidence="1">Uncharacterized protein</fullName>
    </submittedName>
</protein>
<evidence type="ECO:0000313" key="1">
    <source>
        <dbReference type="EMBL" id="MBK9716332.1"/>
    </source>
</evidence>
<name>A0A9D7S702_9BACT</name>
<dbReference type="EMBL" id="JADKFW010000004">
    <property type="protein sequence ID" value="MBK9716332.1"/>
    <property type="molecule type" value="Genomic_DNA"/>
</dbReference>
<sequence>MKRFNLILFTLNFILILYWSIKNNTLENYAEQYSKWEIGSELSSHKFYLSRDLVIFPEVLPKLFNLNYLKLLSDLNENINTTNLTTTDSLVNKIVEQNESLTSFPYEKPNFNKNDYPPEFESILNKLLIRSIANYISDRSQKSGYCCWGGYNLIKIPNGHSIRKYSLIYLNYPCNDRYFNGTYFVIGNDRILDPSVNPYIVSSPLDSTTIIYKFVKQYGEKDSLISTFKTKIIELD</sequence>
<dbReference type="Proteomes" id="UP000808349">
    <property type="component" value="Unassembled WGS sequence"/>
</dbReference>
<proteinExistence type="predicted"/>